<dbReference type="InterPro" id="IPR050832">
    <property type="entry name" value="Bact_Acetyltransf"/>
</dbReference>
<dbReference type="PANTHER" id="PTHR43877">
    <property type="entry name" value="AMINOALKYLPHOSPHONATE N-ACETYLTRANSFERASE-RELATED-RELATED"/>
    <property type="match status" value="1"/>
</dbReference>
<evidence type="ECO:0000313" key="5">
    <source>
        <dbReference type="Proteomes" id="UP000028709"/>
    </source>
</evidence>
<dbReference type="Pfam" id="PF00583">
    <property type="entry name" value="Acetyltransf_1"/>
    <property type="match status" value="1"/>
</dbReference>
<keyword evidence="1 4" id="KW-0808">Transferase</keyword>
<evidence type="ECO:0000313" key="4">
    <source>
        <dbReference type="EMBL" id="KFF19768.1"/>
    </source>
</evidence>
<dbReference type="CDD" id="cd04301">
    <property type="entry name" value="NAT_SF"/>
    <property type="match status" value="1"/>
</dbReference>
<dbReference type="Gene3D" id="3.40.630.30">
    <property type="match status" value="1"/>
</dbReference>
<accession>A0A086ASV4</accession>
<dbReference type="InterPro" id="IPR016181">
    <property type="entry name" value="Acyl_CoA_acyltransferase"/>
</dbReference>
<feature type="domain" description="N-acetyltransferase" evidence="3">
    <location>
        <begin position="1"/>
        <end position="148"/>
    </location>
</feature>
<keyword evidence="2" id="KW-0012">Acyltransferase</keyword>
<sequence>MDVKRIDSSHLDFHNLVKFLDADLAVRDGDDHAFYHQFNGIDTLKNCVVVYVDHIAVACGAFKPFSEDTVEIKRMYTDPQYRGKGLASKALDELEAWAKESGYKKCILETGIKQPEAIALYEKTGYRRILNYGQYSGVENSICFEKVL</sequence>
<dbReference type="PANTHER" id="PTHR43877:SF2">
    <property type="entry name" value="AMINOALKYLPHOSPHONATE N-ACETYLTRANSFERASE-RELATED"/>
    <property type="match status" value="1"/>
</dbReference>
<evidence type="ECO:0000259" key="3">
    <source>
        <dbReference type="PROSITE" id="PS51186"/>
    </source>
</evidence>
<dbReference type="RefSeq" id="WP_034686685.1">
    <property type="nucleotide sequence ID" value="NZ_CP023049.2"/>
</dbReference>
<organism evidence="4 5">
    <name type="scientific">Chryseobacterium piperi</name>
    <dbReference type="NCBI Taxonomy" id="558152"/>
    <lineage>
        <taxon>Bacteria</taxon>
        <taxon>Pseudomonadati</taxon>
        <taxon>Bacteroidota</taxon>
        <taxon>Flavobacteriia</taxon>
        <taxon>Flavobacteriales</taxon>
        <taxon>Weeksellaceae</taxon>
        <taxon>Chryseobacterium group</taxon>
        <taxon>Chryseobacterium</taxon>
    </lineage>
</organism>
<dbReference type="Proteomes" id="UP000028709">
    <property type="component" value="Unassembled WGS sequence"/>
</dbReference>
<keyword evidence="5" id="KW-1185">Reference proteome</keyword>
<evidence type="ECO:0000256" key="1">
    <source>
        <dbReference type="ARBA" id="ARBA00022679"/>
    </source>
</evidence>
<dbReference type="AlphaFoldDB" id="A0A086ASV4"/>
<gene>
    <name evidence="4" type="ORF">IQ37_15985</name>
</gene>
<comment type="caution">
    <text evidence="4">The sequence shown here is derived from an EMBL/GenBank/DDBJ whole genome shotgun (WGS) entry which is preliminary data.</text>
</comment>
<dbReference type="eggNOG" id="COG0456">
    <property type="taxonomic scope" value="Bacteria"/>
</dbReference>
<dbReference type="GO" id="GO:0016747">
    <property type="term" value="F:acyltransferase activity, transferring groups other than amino-acyl groups"/>
    <property type="evidence" value="ECO:0007669"/>
    <property type="project" value="InterPro"/>
</dbReference>
<dbReference type="SUPFAM" id="SSF55729">
    <property type="entry name" value="Acyl-CoA N-acyltransferases (Nat)"/>
    <property type="match status" value="1"/>
</dbReference>
<name>A0A086ASV4_9FLAO</name>
<dbReference type="EMBL" id="JPRJ01000038">
    <property type="protein sequence ID" value="KFF19768.1"/>
    <property type="molecule type" value="Genomic_DNA"/>
</dbReference>
<dbReference type="KEGG" id="cpip:CJF12_11050"/>
<evidence type="ECO:0000256" key="2">
    <source>
        <dbReference type="ARBA" id="ARBA00023315"/>
    </source>
</evidence>
<reference evidence="4 5" key="1">
    <citation type="submission" date="2014-07" db="EMBL/GenBank/DDBJ databases">
        <title>Genome of Chryseobacterium piperi CTM.</title>
        <authorList>
            <person name="Pipes S.E."/>
            <person name="Stropko S.J."/>
            <person name="Newman J.D."/>
        </authorList>
    </citation>
    <scope>NUCLEOTIDE SEQUENCE [LARGE SCALE GENOMIC DNA]</scope>
    <source>
        <strain evidence="4 5">CTM</strain>
    </source>
</reference>
<dbReference type="STRING" id="558152.IQ37_15985"/>
<dbReference type="PROSITE" id="PS51186">
    <property type="entry name" value="GNAT"/>
    <property type="match status" value="1"/>
</dbReference>
<protein>
    <submittedName>
        <fullName evidence="4">GNAT family acetyltransferase</fullName>
    </submittedName>
</protein>
<dbReference type="InterPro" id="IPR000182">
    <property type="entry name" value="GNAT_dom"/>
</dbReference>
<dbReference type="OrthoDB" id="9803233at2"/>
<proteinExistence type="predicted"/>